<evidence type="ECO:0000313" key="2">
    <source>
        <dbReference type="EMBL" id="MEZ8084165.1"/>
    </source>
</evidence>
<feature type="domain" description="DUF4123" evidence="1">
    <location>
        <begin position="13"/>
        <end position="131"/>
    </location>
</feature>
<proteinExistence type="predicted"/>
<dbReference type="RefSeq" id="WP_283132367.1">
    <property type="nucleotide sequence ID" value="NZ_CAOJBN010000002.1"/>
</dbReference>
<dbReference type="EMBL" id="JBGONM010000115">
    <property type="protein sequence ID" value="MEZ8084165.1"/>
    <property type="molecule type" value="Genomic_DNA"/>
</dbReference>
<evidence type="ECO:0000259" key="1">
    <source>
        <dbReference type="Pfam" id="PF13503"/>
    </source>
</evidence>
<dbReference type="InterPro" id="IPR025391">
    <property type="entry name" value="DUF4123"/>
</dbReference>
<keyword evidence="3" id="KW-1185">Reference proteome</keyword>
<sequence>MNLPDIEPSKNPLYILLDGAVIEESAKLSYELAVNQDIEIIYSGTVLNTVAKLSPIILPLKNNQVLLEAAMEKKPHDWGIVFEAEASTSDVADHLKTVIKADLGNGNTSVFRFYLPHVVGRIALVSTDTQKNRLFGPITKIWSQSRTDRIWEMTEITYFEKPPQEKDVGWMALSDNQLTALGEAAKQHFHYRALDHVNQHFPEHFYLASPQDQLLKIESYVKQGQSYGLSSEMESLCFINILCMLGEKVLEGEKHGDVKSLLDSKDTMLPSERIKNALNKATELYEQRESLNG</sequence>
<name>A0ABV4L8Z9_9GAMM</name>
<accession>A0ABV4L8Z9</accession>
<gene>
    <name evidence="2" type="ORF">ACED35_23950</name>
</gene>
<protein>
    <submittedName>
        <fullName evidence="2">DUF4123 domain-containing protein</fullName>
    </submittedName>
</protein>
<dbReference type="Proteomes" id="UP001569154">
    <property type="component" value="Unassembled WGS sequence"/>
</dbReference>
<organism evidence="2 3">
    <name type="scientific">Enterovibrio norvegicus</name>
    <dbReference type="NCBI Taxonomy" id="188144"/>
    <lineage>
        <taxon>Bacteria</taxon>
        <taxon>Pseudomonadati</taxon>
        <taxon>Pseudomonadota</taxon>
        <taxon>Gammaproteobacteria</taxon>
        <taxon>Vibrionales</taxon>
        <taxon>Vibrionaceae</taxon>
        <taxon>Enterovibrio</taxon>
    </lineage>
</organism>
<evidence type="ECO:0000313" key="3">
    <source>
        <dbReference type="Proteomes" id="UP001569154"/>
    </source>
</evidence>
<comment type="caution">
    <text evidence="2">The sequence shown here is derived from an EMBL/GenBank/DDBJ whole genome shotgun (WGS) entry which is preliminary data.</text>
</comment>
<dbReference type="Pfam" id="PF13503">
    <property type="entry name" value="DUF4123"/>
    <property type="match status" value="1"/>
</dbReference>
<reference evidence="2 3" key="1">
    <citation type="submission" date="2024-06" db="EMBL/GenBank/DDBJ databases">
        <authorList>
            <person name="Steensen K."/>
            <person name="Seneca J."/>
            <person name="Bartlau N."/>
            <person name="Yu A.X."/>
            <person name="Polz M.F."/>
        </authorList>
    </citation>
    <scope>NUCLEOTIDE SEQUENCE [LARGE SCALE GENOMIC DNA]</scope>
    <source>
        <strain evidence="2 3">1F260</strain>
    </source>
</reference>